<feature type="domain" description="Apple" evidence="1">
    <location>
        <begin position="8"/>
        <end position="77"/>
    </location>
</feature>
<sequence>IESLCSRFHNNTVYLGAKPIFSVKVNTIRQCRDTCLNLYPNCVAVIFYQITLLNKSLCYLFDKNSIHKDVSCIYFSLNEQNFVVLYPEKPLAKHDIINIIEIVADCHEFDAVPPLSDIFTTSSDKVSRPRRASNIGNPVK</sequence>
<dbReference type="Pfam" id="PF00024">
    <property type="entry name" value="PAN_1"/>
    <property type="match status" value="1"/>
</dbReference>
<dbReference type="InterPro" id="IPR003609">
    <property type="entry name" value="Pan_app"/>
</dbReference>
<reference evidence="2 3" key="2">
    <citation type="submission" date="2018-11" db="EMBL/GenBank/DDBJ databases">
        <authorList>
            <consortium name="Pathogen Informatics"/>
        </authorList>
    </citation>
    <scope>NUCLEOTIDE SEQUENCE [LARGE SCALE GENOMIC DNA]</scope>
</reference>
<dbReference type="EMBL" id="UZAJ01010211">
    <property type="protein sequence ID" value="VDO57361.1"/>
    <property type="molecule type" value="Genomic_DNA"/>
</dbReference>
<evidence type="ECO:0000313" key="2">
    <source>
        <dbReference type="EMBL" id="VDO57361.1"/>
    </source>
</evidence>
<organism evidence="4">
    <name type="scientific">Onchocerca flexuosa</name>
    <dbReference type="NCBI Taxonomy" id="387005"/>
    <lineage>
        <taxon>Eukaryota</taxon>
        <taxon>Metazoa</taxon>
        <taxon>Ecdysozoa</taxon>
        <taxon>Nematoda</taxon>
        <taxon>Chromadorea</taxon>
        <taxon>Rhabditida</taxon>
        <taxon>Spirurina</taxon>
        <taxon>Spiruromorpha</taxon>
        <taxon>Filarioidea</taxon>
        <taxon>Onchocercidae</taxon>
        <taxon>Onchocerca</taxon>
    </lineage>
</organism>
<dbReference type="AlphaFoldDB" id="A0A183HMR6"/>
<gene>
    <name evidence="2" type="ORF">OFLC_LOCUS8780</name>
</gene>
<name>A0A183HMR6_9BILA</name>
<evidence type="ECO:0000313" key="4">
    <source>
        <dbReference type="WBParaSite" id="OFLC_0000877701-mRNA-1"/>
    </source>
</evidence>
<protein>
    <submittedName>
        <fullName evidence="4">Apple domain-containing protein</fullName>
    </submittedName>
</protein>
<evidence type="ECO:0000313" key="3">
    <source>
        <dbReference type="Proteomes" id="UP000267606"/>
    </source>
</evidence>
<dbReference type="STRING" id="387005.A0A183HMR6"/>
<reference evidence="4" key="1">
    <citation type="submission" date="2016-06" db="UniProtKB">
        <authorList>
            <consortium name="WormBaseParasite"/>
        </authorList>
    </citation>
    <scope>IDENTIFICATION</scope>
</reference>
<keyword evidence="3" id="KW-1185">Reference proteome</keyword>
<dbReference type="Proteomes" id="UP000267606">
    <property type="component" value="Unassembled WGS sequence"/>
</dbReference>
<evidence type="ECO:0000259" key="1">
    <source>
        <dbReference type="Pfam" id="PF00024"/>
    </source>
</evidence>
<proteinExistence type="predicted"/>
<dbReference type="WBParaSite" id="OFLC_0000877701-mRNA-1">
    <property type="protein sequence ID" value="OFLC_0000877701-mRNA-1"/>
    <property type="gene ID" value="OFLC_0000877701"/>
</dbReference>
<accession>A0A183HMR6</accession>